<dbReference type="GO" id="GO:1901681">
    <property type="term" value="F:sulfur compound binding"/>
    <property type="evidence" value="ECO:0007669"/>
    <property type="project" value="InterPro"/>
</dbReference>
<reference evidence="7 8" key="1">
    <citation type="journal article" date="2007" name="Photosyn. Res.">
        <title>Complete nucleotide sequence of the freshwater unicellular cyanobacterium Synechococcus elongatus PCC 6301 chromosome: gene content and organization.</title>
        <authorList>
            <person name="Sugita C."/>
            <person name="Ogata K."/>
            <person name="Shikata M."/>
            <person name="Jikuya H."/>
            <person name="Takano J."/>
            <person name="Furumichi M."/>
            <person name="Kanehisa M."/>
            <person name="Omata T."/>
            <person name="Sugiura M."/>
            <person name="Sugita M."/>
        </authorList>
    </citation>
    <scope>NUCLEOTIDE SEQUENCE [LARGE SCALE GENOMIC DNA]</scope>
    <source>
        <strain evidence="8">ATCC 27144 / PCC 6301 / SAUG 1402/1</strain>
    </source>
</reference>
<evidence type="ECO:0000313" key="8">
    <source>
        <dbReference type="Proteomes" id="UP000001175"/>
    </source>
</evidence>
<dbReference type="RefSeq" id="WP_011244719.1">
    <property type="nucleotide sequence ID" value="NC_006576.1"/>
</dbReference>
<evidence type="ECO:0000313" key="7">
    <source>
        <dbReference type="EMBL" id="BAD80599.1"/>
    </source>
</evidence>
<gene>
    <name evidence="7" type="primary">sbpA</name>
    <name evidence="7" type="ordered locus">syc2409_c</name>
</gene>
<dbReference type="KEGG" id="syc:syc2409_c"/>
<accession>A0A0H3KCT2</accession>
<sequence length="350" mass="37620">MKTAWTRRSFLQSAALATATVITIAACGGNNQSSSGGSGQPVEVTLVSYAVTQAAYEQIIPKFAAQWTEKTGQEVRFNQSYGGSGSQTRAVIDGLEADVVALALESDINQIEKAGLIQPGWQQRVPNNGIITNSVVALVTQEGNPKGIKDWTDLTKPGVRIVTANPKTSGGARWNFLGAWGSVTQTGGTEEQALQFTTDIYKNVPILAKDARESTDVFTKGQADVLLNYENELILAQQKGEKVDYAIPPVNINIQGPVAVVDTYTDKHGTRKVSEAFVQFLFTPEAQAEFAKVGFRPALPEGVDPQLLAPFLKIQTWFTVADLGGWAKVQPEFFGGGGWSDKVQQAVAGR</sequence>
<dbReference type="PANTHER" id="PTHR30368:SF2">
    <property type="entry name" value="SULFATE-BINDING PROTEIN"/>
    <property type="match status" value="1"/>
</dbReference>
<dbReference type="Gene3D" id="3.40.190.10">
    <property type="entry name" value="Periplasmic binding protein-like II"/>
    <property type="match status" value="2"/>
</dbReference>
<dbReference type="CDD" id="cd01005">
    <property type="entry name" value="PBP2_CysP"/>
    <property type="match status" value="1"/>
</dbReference>
<dbReference type="SUPFAM" id="SSF53850">
    <property type="entry name" value="Periplasmic binding protein-like II"/>
    <property type="match status" value="1"/>
</dbReference>
<proteinExistence type="inferred from homology"/>
<dbReference type="AlphaFoldDB" id="A0A0H3KCT2"/>
<dbReference type="EMBL" id="AP008231">
    <property type="protein sequence ID" value="BAD80599.1"/>
    <property type="molecule type" value="Genomic_DNA"/>
</dbReference>
<dbReference type="PROSITE" id="PS51257">
    <property type="entry name" value="PROKAR_LIPOPROTEIN"/>
    <property type="match status" value="1"/>
</dbReference>
<keyword evidence="5" id="KW-0574">Periplasm</keyword>
<comment type="subcellular location">
    <subcellularLocation>
        <location evidence="1">Periplasm</location>
    </subcellularLocation>
</comment>
<keyword evidence="4 6" id="KW-0732">Signal</keyword>
<dbReference type="GO" id="GO:0042597">
    <property type="term" value="C:periplasmic space"/>
    <property type="evidence" value="ECO:0007669"/>
    <property type="project" value="UniProtKB-SubCell"/>
</dbReference>
<dbReference type="PANTHER" id="PTHR30368">
    <property type="entry name" value="SULFATE-BINDING PROTEIN"/>
    <property type="match status" value="1"/>
</dbReference>
<comment type="similarity">
    <text evidence="2">Belongs to the prokaryotic sulfate-binding protein family.</text>
</comment>
<dbReference type="Pfam" id="PF13531">
    <property type="entry name" value="SBP_bac_11"/>
    <property type="match status" value="1"/>
</dbReference>
<evidence type="ECO:0000256" key="3">
    <source>
        <dbReference type="ARBA" id="ARBA00022448"/>
    </source>
</evidence>
<feature type="chain" id="PRO_5002613706" evidence="6">
    <location>
        <begin position="26"/>
        <end position="350"/>
    </location>
</feature>
<evidence type="ECO:0000256" key="1">
    <source>
        <dbReference type="ARBA" id="ARBA00004418"/>
    </source>
</evidence>
<evidence type="ECO:0000256" key="5">
    <source>
        <dbReference type="ARBA" id="ARBA00022764"/>
    </source>
</evidence>
<dbReference type="PROSITE" id="PS00757">
    <property type="entry name" value="PROK_SULFATE_BIND_2"/>
    <property type="match status" value="1"/>
</dbReference>
<feature type="signal peptide" evidence="6">
    <location>
        <begin position="1"/>
        <end position="25"/>
    </location>
</feature>
<evidence type="ECO:0000256" key="2">
    <source>
        <dbReference type="ARBA" id="ARBA00006099"/>
    </source>
</evidence>
<keyword evidence="3" id="KW-0813">Transport</keyword>
<dbReference type="eggNOG" id="COG1613">
    <property type="taxonomic scope" value="Bacteria"/>
</dbReference>
<dbReference type="GO" id="GO:1902358">
    <property type="term" value="P:sulfate transmembrane transport"/>
    <property type="evidence" value="ECO:0007669"/>
    <property type="project" value="InterPro"/>
</dbReference>
<evidence type="ECO:0000256" key="4">
    <source>
        <dbReference type="ARBA" id="ARBA00022729"/>
    </source>
</evidence>
<protein>
    <submittedName>
        <fullName evidence="7">Sulfate transport system substrate-binding protein</fullName>
    </submittedName>
</protein>
<evidence type="ECO:0000256" key="6">
    <source>
        <dbReference type="SAM" id="SignalP"/>
    </source>
</evidence>
<dbReference type="InterPro" id="IPR034408">
    <property type="entry name" value="Sulphate/thiosulphate_BS"/>
</dbReference>
<organism evidence="7 8">
    <name type="scientific">Synechococcus sp. (strain ATCC 27144 / PCC 6301 / SAUG 1402/1)</name>
    <name type="common">Anacystis nidulans</name>
    <dbReference type="NCBI Taxonomy" id="269084"/>
    <lineage>
        <taxon>Bacteria</taxon>
        <taxon>Bacillati</taxon>
        <taxon>Cyanobacteriota</taxon>
        <taxon>Cyanophyceae</taxon>
        <taxon>Synechococcales</taxon>
        <taxon>Synechococcaceae</taxon>
        <taxon>Synechococcus</taxon>
    </lineage>
</organism>
<dbReference type="InterPro" id="IPR005669">
    <property type="entry name" value="Thiosulph/SO4-bd"/>
</dbReference>
<dbReference type="NCBIfam" id="TIGR00971">
    <property type="entry name" value="3a0106s03"/>
    <property type="match status" value="1"/>
</dbReference>
<dbReference type="Proteomes" id="UP000001175">
    <property type="component" value="Chromosome"/>
</dbReference>
<name>A0A0H3KCT2_SYNP6</name>
<dbReference type="GO" id="GO:0140104">
    <property type="term" value="F:molecular carrier activity"/>
    <property type="evidence" value="ECO:0007669"/>
    <property type="project" value="InterPro"/>
</dbReference>